<feature type="compositionally biased region" description="Low complexity" evidence="1">
    <location>
        <begin position="109"/>
        <end position="189"/>
    </location>
</feature>
<gene>
    <name evidence="2" type="ORF">K458DRAFT_441548</name>
</gene>
<accession>A0A6G1J9N1</accession>
<dbReference type="AlphaFoldDB" id="A0A6G1J9N1"/>
<proteinExistence type="predicted"/>
<reference evidence="2" key="1">
    <citation type="journal article" date="2020" name="Stud. Mycol.">
        <title>101 Dothideomycetes genomes: a test case for predicting lifestyles and emergence of pathogens.</title>
        <authorList>
            <person name="Haridas S."/>
            <person name="Albert R."/>
            <person name="Binder M."/>
            <person name="Bloem J."/>
            <person name="Labutti K."/>
            <person name="Salamov A."/>
            <person name="Andreopoulos B."/>
            <person name="Baker S."/>
            <person name="Barry K."/>
            <person name="Bills G."/>
            <person name="Bluhm B."/>
            <person name="Cannon C."/>
            <person name="Castanera R."/>
            <person name="Culley D."/>
            <person name="Daum C."/>
            <person name="Ezra D."/>
            <person name="Gonzalez J."/>
            <person name="Henrissat B."/>
            <person name="Kuo A."/>
            <person name="Liang C."/>
            <person name="Lipzen A."/>
            <person name="Lutzoni F."/>
            <person name="Magnuson J."/>
            <person name="Mondo S."/>
            <person name="Nolan M."/>
            <person name="Ohm R."/>
            <person name="Pangilinan J."/>
            <person name="Park H.-J."/>
            <person name="Ramirez L."/>
            <person name="Alfaro M."/>
            <person name="Sun H."/>
            <person name="Tritt A."/>
            <person name="Yoshinaga Y."/>
            <person name="Zwiers L.-H."/>
            <person name="Turgeon B."/>
            <person name="Goodwin S."/>
            <person name="Spatafora J."/>
            <person name="Crous P."/>
            <person name="Grigoriev I."/>
        </authorList>
    </citation>
    <scope>NUCLEOTIDE SEQUENCE</scope>
    <source>
        <strain evidence="2">CBS 122367</strain>
    </source>
</reference>
<dbReference type="OrthoDB" id="5427833at2759"/>
<sequence>MALVSVAGVASATQAISLANFTPRIENLPSSCSAAYTASIEGCQASDFDVANGARCSAQCVQGLIKIADLVTTQCANVDVPETSIIGVFMLGAGVPAVCPGVEVTTIGSSSTQAPTSQTTTQEASSTSELSSAEATDGASSASSTSDSETTTAVTTPAEQPTTATQPQITFDTSAAALPTTSPTTTASLQKSNQESGGGSPFDVQASSSSTLRLSLFASTAMLGVALFVAAVL</sequence>
<dbReference type="EMBL" id="MU005576">
    <property type="protein sequence ID" value="KAF2686839.1"/>
    <property type="molecule type" value="Genomic_DNA"/>
</dbReference>
<evidence type="ECO:0000313" key="3">
    <source>
        <dbReference type="Proteomes" id="UP000799291"/>
    </source>
</evidence>
<evidence type="ECO:0000313" key="2">
    <source>
        <dbReference type="EMBL" id="KAF2686839.1"/>
    </source>
</evidence>
<evidence type="ECO:0000256" key="1">
    <source>
        <dbReference type="SAM" id="MobiDB-lite"/>
    </source>
</evidence>
<keyword evidence="3" id="KW-1185">Reference proteome</keyword>
<feature type="region of interest" description="Disordered" evidence="1">
    <location>
        <begin position="107"/>
        <end position="205"/>
    </location>
</feature>
<organism evidence="2 3">
    <name type="scientific">Lentithecium fluviatile CBS 122367</name>
    <dbReference type="NCBI Taxonomy" id="1168545"/>
    <lineage>
        <taxon>Eukaryota</taxon>
        <taxon>Fungi</taxon>
        <taxon>Dikarya</taxon>
        <taxon>Ascomycota</taxon>
        <taxon>Pezizomycotina</taxon>
        <taxon>Dothideomycetes</taxon>
        <taxon>Pleosporomycetidae</taxon>
        <taxon>Pleosporales</taxon>
        <taxon>Massarineae</taxon>
        <taxon>Lentitheciaceae</taxon>
        <taxon>Lentithecium</taxon>
    </lineage>
</organism>
<dbReference type="Proteomes" id="UP000799291">
    <property type="component" value="Unassembled WGS sequence"/>
</dbReference>
<name>A0A6G1J9N1_9PLEO</name>
<protein>
    <submittedName>
        <fullName evidence="2">Uncharacterized protein</fullName>
    </submittedName>
</protein>